<dbReference type="SUPFAM" id="SSF52540">
    <property type="entry name" value="P-loop containing nucleoside triphosphate hydrolases"/>
    <property type="match status" value="1"/>
</dbReference>
<accession>A0A0C1R7E3</accession>
<evidence type="ECO:0000313" key="3">
    <source>
        <dbReference type="EMBL" id="KIE46431.1"/>
    </source>
</evidence>
<dbReference type="AlphaFoldDB" id="A0A0C1R7E3"/>
<comment type="caution">
    <text evidence="3">The sequence shown here is derived from an EMBL/GenBank/DDBJ whole genome shotgun (WGS) entry which is preliminary data.</text>
</comment>
<dbReference type="InterPro" id="IPR050153">
    <property type="entry name" value="Metal_Ion_Import_ABC"/>
</dbReference>
<keyword evidence="1" id="KW-0813">Transport</keyword>
<sequence>MIIEVKNGTYWYIKGKAVLNNINFSLEEGSVMTILGQNGVGKTTLLKCISGLLKWRSGETIVQGRKITSINDFCEIGYVPQARGLAFPYTVKEMTSMGRARYVKMFSVPSKADIKK</sequence>
<proteinExistence type="predicted"/>
<name>A0A0C1R7E3_9CLOT</name>
<dbReference type="GO" id="GO:0016887">
    <property type="term" value="F:ATP hydrolysis activity"/>
    <property type="evidence" value="ECO:0007669"/>
    <property type="project" value="InterPro"/>
</dbReference>
<evidence type="ECO:0000259" key="2">
    <source>
        <dbReference type="Pfam" id="PF00005"/>
    </source>
</evidence>
<dbReference type="GO" id="GO:0005524">
    <property type="term" value="F:ATP binding"/>
    <property type="evidence" value="ECO:0007669"/>
    <property type="project" value="InterPro"/>
</dbReference>
<dbReference type="Pfam" id="PF00005">
    <property type="entry name" value="ABC_tran"/>
    <property type="match status" value="1"/>
</dbReference>
<organism evidence="3 4">
    <name type="scientific">Clostridium argentinense CDC 2741</name>
    <dbReference type="NCBI Taxonomy" id="1418104"/>
    <lineage>
        <taxon>Bacteria</taxon>
        <taxon>Bacillati</taxon>
        <taxon>Bacillota</taxon>
        <taxon>Clostridia</taxon>
        <taxon>Eubacteriales</taxon>
        <taxon>Clostridiaceae</taxon>
        <taxon>Clostridium</taxon>
    </lineage>
</organism>
<dbReference type="Proteomes" id="UP000031366">
    <property type="component" value="Unassembled WGS sequence"/>
</dbReference>
<dbReference type="PANTHER" id="PTHR42734:SF19">
    <property type="entry name" value="IRON COMPOUNDS ABC TRANSPORTER, ATP-BINDING PROTEIN"/>
    <property type="match status" value="1"/>
</dbReference>
<dbReference type="RefSeq" id="WP_250644832.1">
    <property type="nucleotide sequence ID" value="NZ_AYSO01000017.1"/>
</dbReference>
<reference evidence="3 4" key="1">
    <citation type="journal article" date="2015" name="Infect. Genet. Evol.">
        <title>Genomic sequences of six botulinum neurotoxin-producing strains representing three clostridial species illustrate the mobility and diversity of botulinum neurotoxin genes.</title>
        <authorList>
            <person name="Smith T.J."/>
            <person name="Hill K.K."/>
            <person name="Xie G."/>
            <person name="Foley B.T."/>
            <person name="Williamson C.H."/>
            <person name="Foster J.T."/>
            <person name="Johnson S.L."/>
            <person name="Chertkov O."/>
            <person name="Teshima H."/>
            <person name="Gibbons H.S."/>
            <person name="Johnsky L.A."/>
            <person name="Karavis M.A."/>
            <person name="Smith L.A."/>
        </authorList>
    </citation>
    <scope>NUCLEOTIDE SEQUENCE [LARGE SCALE GENOMIC DNA]</scope>
    <source>
        <strain evidence="3 4">CDC 2741</strain>
    </source>
</reference>
<gene>
    <name evidence="3" type="ORF">U732_1886</name>
</gene>
<dbReference type="InterPro" id="IPR027417">
    <property type="entry name" value="P-loop_NTPase"/>
</dbReference>
<protein>
    <submittedName>
        <fullName evidence="3">ABC transporter family protein</fullName>
    </submittedName>
</protein>
<dbReference type="EMBL" id="AYSO01000017">
    <property type="protein sequence ID" value="KIE46431.1"/>
    <property type="molecule type" value="Genomic_DNA"/>
</dbReference>
<dbReference type="InterPro" id="IPR003439">
    <property type="entry name" value="ABC_transporter-like_ATP-bd"/>
</dbReference>
<keyword evidence="4" id="KW-1185">Reference proteome</keyword>
<dbReference type="Gene3D" id="3.40.50.300">
    <property type="entry name" value="P-loop containing nucleotide triphosphate hydrolases"/>
    <property type="match status" value="1"/>
</dbReference>
<evidence type="ECO:0000313" key="4">
    <source>
        <dbReference type="Proteomes" id="UP000031366"/>
    </source>
</evidence>
<dbReference type="PANTHER" id="PTHR42734">
    <property type="entry name" value="METAL TRANSPORT SYSTEM ATP-BINDING PROTEIN TM_0124-RELATED"/>
    <property type="match status" value="1"/>
</dbReference>
<feature type="domain" description="ABC transporter" evidence="2">
    <location>
        <begin position="19"/>
        <end position="94"/>
    </location>
</feature>
<evidence type="ECO:0000256" key="1">
    <source>
        <dbReference type="ARBA" id="ARBA00022448"/>
    </source>
</evidence>